<dbReference type="EMBL" id="JACIFY010000004">
    <property type="protein sequence ID" value="MBB4234872.1"/>
    <property type="molecule type" value="Genomic_DNA"/>
</dbReference>
<evidence type="ECO:0000313" key="2">
    <source>
        <dbReference type="Proteomes" id="UP000540909"/>
    </source>
</evidence>
<dbReference type="Proteomes" id="UP000540909">
    <property type="component" value="Unassembled WGS sequence"/>
</dbReference>
<dbReference type="AlphaFoldDB" id="A0A7W6R1F1"/>
<accession>A0A7W6R1F1</accession>
<gene>
    <name evidence="1" type="ORF">GGD57_001430</name>
</gene>
<sequence>MIDMLIIGGIQGFRHDRKPGGGKAEEDRFYAEFGDDSVIRFATWLTSLEFILKRVASKELGRKAAARSCGGSRAIPAKV</sequence>
<reference evidence="1 2" key="1">
    <citation type="submission" date="2020-08" db="EMBL/GenBank/DDBJ databases">
        <title>Genomic Encyclopedia of Type Strains, Phase IV (KMG-V): Genome sequencing to study the core and pangenomes of soil and plant-associated prokaryotes.</title>
        <authorList>
            <person name="Whitman W."/>
        </authorList>
    </citation>
    <scope>NUCLEOTIDE SEQUENCE [LARGE SCALE GENOMIC DNA]</scope>
    <source>
        <strain evidence="1 2">SEMIA 4089</strain>
    </source>
</reference>
<organism evidence="1 2">
    <name type="scientific">Rhizobium esperanzae</name>
    <dbReference type="NCBI Taxonomy" id="1967781"/>
    <lineage>
        <taxon>Bacteria</taxon>
        <taxon>Pseudomonadati</taxon>
        <taxon>Pseudomonadota</taxon>
        <taxon>Alphaproteobacteria</taxon>
        <taxon>Hyphomicrobiales</taxon>
        <taxon>Rhizobiaceae</taxon>
        <taxon>Rhizobium/Agrobacterium group</taxon>
        <taxon>Rhizobium</taxon>
    </lineage>
</organism>
<name>A0A7W6R1F1_9HYPH</name>
<evidence type="ECO:0000313" key="1">
    <source>
        <dbReference type="EMBL" id="MBB4234872.1"/>
    </source>
</evidence>
<comment type="caution">
    <text evidence="1">The sequence shown here is derived from an EMBL/GenBank/DDBJ whole genome shotgun (WGS) entry which is preliminary data.</text>
</comment>
<dbReference type="RefSeq" id="WP_184468219.1">
    <property type="nucleotide sequence ID" value="NZ_JACIFY010000004.1"/>
</dbReference>
<protein>
    <submittedName>
        <fullName evidence="1">Uncharacterized protein</fullName>
    </submittedName>
</protein>
<proteinExistence type="predicted"/>